<keyword evidence="3" id="KW-0238">DNA-binding</keyword>
<dbReference type="PANTHER" id="PTHR30136">
    <property type="entry name" value="HELIX-TURN-HELIX TRANSCRIPTIONAL REGULATOR, ICLR FAMILY"/>
    <property type="match status" value="1"/>
</dbReference>
<dbReference type="EMBL" id="CQEJ01000003">
    <property type="protein sequence ID" value="CNK67724.1"/>
    <property type="molecule type" value="Genomic_DNA"/>
</dbReference>
<dbReference type="SMART" id="SM00346">
    <property type="entry name" value="HTH_ICLR"/>
    <property type="match status" value="1"/>
</dbReference>
<dbReference type="Pfam" id="PF01614">
    <property type="entry name" value="IclR_C"/>
    <property type="match status" value="1"/>
</dbReference>
<feature type="domain" description="IclR-ED" evidence="6">
    <location>
        <begin position="79"/>
        <end position="262"/>
    </location>
</feature>
<dbReference type="Proteomes" id="UP000041595">
    <property type="component" value="Unassembled WGS sequence"/>
</dbReference>
<keyword evidence="1" id="KW-0678">Repressor</keyword>
<dbReference type="GO" id="GO:0003677">
    <property type="term" value="F:DNA binding"/>
    <property type="evidence" value="ECO:0007669"/>
    <property type="project" value="UniProtKB-KW"/>
</dbReference>
<dbReference type="InterPro" id="IPR005471">
    <property type="entry name" value="Tscrpt_reg_IclR_N"/>
</dbReference>
<evidence type="ECO:0000313" key="8">
    <source>
        <dbReference type="Proteomes" id="UP000041595"/>
    </source>
</evidence>
<dbReference type="Gene3D" id="3.30.450.40">
    <property type="match status" value="1"/>
</dbReference>
<dbReference type="InterPro" id="IPR050707">
    <property type="entry name" value="HTH_MetabolicPath_Reg"/>
</dbReference>
<dbReference type="InterPro" id="IPR029016">
    <property type="entry name" value="GAF-like_dom_sf"/>
</dbReference>
<dbReference type="NCBIfam" id="NF011671">
    <property type="entry name" value="PRK15090.1"/>
    <property type="match status" value="1"/>
</dbReference>
<dbReference type="InterPro" id="IPR036390">
    <property type="entry name" value="WH_DNA-bd_sf"/>
</dbReference>
<dbReference type="PROSITE" id="PS51077">
    <property type="entry name" value="HTH_ICLR"/>
    <property type="match status" value="1"/>
</dbReference>
<evidence type="ECO:0000313" key="7">
    <source>
        <dbReference type="EMBL" id="CNK67724.1"/>
    </source>
</evidence>
<dbReference type="PANTHER" id="PTHR30136:SF7">
    <property type="entry name" value="HTH-TYPE TRANSCRIPTIONAL REGULATOR KDGR-RELATED"/>
    <property type="match status" value="1"/>
</dbReference>
<dbReference type="eggNOG" id="COG1414">
    <property type="taxonomic scope" value="Bacteria"/>
</dbReference>
<reference evidence="7 8" key="1">
    <citation type="submission" date="2015-03" db="EMBL/GenBank/DDBJ databases">
        <authorList>
            <person name="Murphy D."/>
        </authorList>
    </citation>
    <scope>NUCLEOTIDE SEQUENCE [LARGE SCALE GENOMIC DNA]</scope>
    <source>
        <strain evidence="7 8">IP06005</strain>
    </source>
</reference>
<dbReference type="PROSITE" id="PS51078">
    <property type="entry name" value="ICLR_ED"/>
    <property type="match status" value="1"/>
</dbReference>
<dbReference type="FunFam" id="3.30.450.40:FF:000009">
    <property type="entry name" value="DNA-binding transcriptional regulator KdgR"/>
    <property type="match status" value="1"/>
</dbReference>
<evidence type="ECO:0000259" key="5">
    <source>
        <dbReference type="PROSITE" id="PS51077"/>
    </source>
</evidence>
<evidence type="ECO:0000256" key="3">
    <source>
        <dbReference type="ARBA" id="ARBA00023125"/>
    </source>
</evidence>
<dbReference type="SUPFAM" id="SSF46785">
    <property type="entry name" value="Winged helix' DNA-binding domain"/>
    <property type="match status" value="1"/>
</dbReference>
<dbReference type="Pfam" id="PF09339">
    <property type="entry name" value="HTH_IclR"/>
    <property type="match status" value="1"/>
</dbReference>
<dbReference type="GO" id="GO:0003700">
    <property type="term" value="F:DNA-binding transcription factor activity"/>
    <property type="evidence" value="ECO:0007669"/>
    <property type="project" value="TreeGrafter"/>
</dbReference>
<dbReference type="STRING" id="1453495.AT01_218"/>
<dbReference type="GO" id="GO:0045892">
    <property type="term" value="P:negative regulation of DNA-templated transcription"/>
    <property type="evidence" value="ECO:0007669"/>
    <property type="project" value="TreeGrafter"/>
</dbReference>
<keyword evidence="2" id="KW-0805">Transcription regulation</keyword>
<gene>
    <name evidence="7" type="primary">kdgR</name>
    <name evidence="7" type="ORF">ERS137965_00762</name>
</gene>
<dbReference type="InterPro" id="IPR036388">
    <property type="entry name" value="WH-like_DNA-bd_sf"/>
</dbReference>
<name>A0A0T9T8B2_YERAL</name>
<accession>A0A0T9T8B2</accession>
<keyword evidence="4" id="KW-0804">Transcription</keyword>
<evidence type="ECO:0000259" key="6">
    <source>
        <dbReference type="PROSITE" id="PS51078"/>
    </source>
</evidence>
<dbReference type="AlphaFoldDB" id="A0A0T9T8B2"/>
<feature type="domain" description="HTH iclR-type" evidence="5">
    <location>
        <begin position="17"/>
        <end position="78"/>
    </location>
</feature>
<protein>
    <submittedName>
        <fullName evidence="7">IclR family transcriptional regulator</fullName>
    </submittedName>
</protein>
<dbReference type="InterPro" id="IPR014757">
    <property type="entry name" value="Tscrpt_reg_IclR_C"/>
</dbReference>
<dbReference type="SUPFAM" id="SSF55781">
    <property type="entry name" value="GAF domain-like"/>
    <property type="match status" value="1"/>
</dbReference>
<sequence length="267" mass="30290">MAIADKDKDKDKQPDAVSSVLKIFGILQALGEERDIGITELSHRVMMAKSTVYRFLQTMKTLGYVAQDPQSEKYSLTLKLFELGAKSLQNVDLIRSADIQMRELSNETRETIHLGALDEDSIVYIHKIDSMYNLRMHSRIGRRNPLHSTAIGKVLLAWHDRAEVEAILSHIEFTNSTPHTLRSAADLLPVLDQVREQGFGEDIEEQEEGLRCIAVPVFDRFGVVIAGLSISYPTLRFSEDNKSDVVKSLHRAARRISEQMGYRDYPF</sequence>
<organism evidence="7 8">
    <name type="scientific">Yersinia aldovae</name>
    <dbReference type="NCBI Taxonomy" id="29483"/>
    <lineage>
        <taxon>Bacteria</taxon>
        <taxon>Pseudomonadati</taxon>
        <taxon>Pseudomonadota</taxon>
        <taxon>Gammaproteobacteria</taxon>
        <taxon>Enterobacterales</taxon>
        <taxon>Yersiniaceae</taxon>
        <taxon>Yersinia</taxon>
    </lineage>
</organism>
<dbReference type="RefSeq" id="WP_004700379.1">
    <property type="nucleotide sequence ID" value="NZ_CQEJ01000003.1"/>
</dbReference>
<evidence type="ECO:0000256" key="4">
    <source>
        <dbReference type="ARBA" id="ARBA00023163"/>
    </source>
</evidence>
<dbReference type="Gene3D" id="1.10.10.10">
    <property type="entry name" value="Winged helix-like DNA-binding domain superfamily/Winged helix DNA-binding domain"/>
    <property type="match status" value="1"/>
</dbReference>
<proteinExistence type="predicted"/>
<evidence type="ECO:0000256" key="2">
    <source>
        <dbReference type="ARBA" id="ARBA00023015"/>
    </source>
</evidence>
<evidence type="ECO:0000256" key="1">
    <source>
        <dbReference type="ARBA" id="ARBA00022491"/>
    </source>
</evidence>